<dbReference type="EMBL" id="JBBWWQ010000019">
    <property type="protein sequence ID" value="KAK8918628.1"/>
    <property type="molecule type" value="Genomic_DNA"/>
</dbReference>
<evidence type="ECO:0000256" key="5">
    <source>
        <dbReference type="ARBA" id="ARBA00022723"/>
    </source>
</evidence>
<proteinExistence type="inferred from homology"/>
<dbReference type="AlphaFoldDB" id="A0AAP0AXH5"/>
<comment type="catalytic activity">
    <reaction evidence="10">
        <text>O-phospho-L-seryl-[protein] + H2O = L-seryl-[protein] + phosphate</text>
        <dbReference type="Rhea" id="RHEA:20629"/>
        <dbReference type="Rhea" id="RHEA-COMP:9863"/>
        <dbReference type="Rhea" id="RHEA-COMP:11604"/>
        <dbReference type="ChEBI" id="CHEBI:15377"/>
        <dbReference type="ChEBI" id="CHEBI:29999"/>
        <dbReference type="ChEBI" id="CHEBI:43474"/>
        <dbReference type="ChEBI" id="CHEBI:83421"/>
        <dbReference type="EC" id="3.1.3.16"/>
    </reaction>
</comment>
<dbReference type="SMART" id="SM00332">
    <property type="entry name" value="PP2Cc"/>
    <property type="match status" value="1"/>
</dbReference>
<dbReference type="InterPro" id="IPR001932">
    <property type="entry name" value="PPM-type_phosphatase-like_dom"/>
</dbReference>
<evidence type="ECO:0000313" key="14">
    <source>
        <dbReference type="EMBL" id="KAK8918628.1"/>
    </source>
</evidence>
<dbReference type="InterPro" id="IPR036457">
    <property type="entry name" value="PPM-type-like_dom_sf"/>
</dbReference>
<evidence type="ECO:0000256" key="10">
    <source>
        <dbReference type="ARBA" id="ARBA00047761"/>
    </source>
</evidence>
<keyword evidence="9" id="KW-0464">Manganese</keyword>
<dbReference type="InterPro" id="IPR000222">
    <property type="entry name" value="PP2C_BS"/>
</dbReference>
<dbReference type="Gene3D" id="3.60.40.10">
    <property type="entry name" value="PPM-type phosphatase domain"/>
    <property type="match status" value="1"/>
</dbReference>
<comment type="caution">
    <text evidence="14">The sequence shown here is derived from an EMBL/GenBank/DDBJ whole genome shotgun (WGS) entry which is preliminary data.</text>
</comment>
<dbReference type="GO" id="GO:0046872">
    <property type="term" value="F:metal ion binding"/>
    <property type="evidence" value="ECO:0007669"/>
    <property type="project" value="UniProtKB-KW"/>
</dbReference>
<reference evidence="14 15" key="1">
    <citation type="journal article" date="2022" name="Nat. Plants">
        <title>Genomes of leafy and leafless Platanthera orchids illuminate the evolution of mycoheterotrophy.</title>
        <authorList>
            <person name="Li M.H."/>
            <person name="Liu K.W."/>
            <person name="Li Z."/>
            <person name="Lu H.C."/>
            <person name="Ye Q.L."/>
            <person name="Zhang D."/>
            <person name="Wang J.Y."/>
            <person name="Li Y.F."/>
            <person name="Zhong Z.M."/>
            <person name="Liu X."/>
            <person name="Yu X."/>
            <person name="Liu D.K."/>
            <person name="Tu X.D."/>
            <person name="Liu B."/>
            <person name="Hao Y."/>
            <person name="Liao X.Y."/>
            <person name="Jiang Y.T."/>
            <person name="Sun W.H."/>
            <person name="Chen J."/>
            <person name="Chen Y.Q."/>
            <person name="Ai Y."/>
            <person name="Zhai J.W."/>
            <person name="Wu S.S."/>
            <person name="Zhou Z."/>
            <person name="Hsiao Y.Y."/>
            <person name="Wu W.L."/>
            <person name="Chen Y.Y."/>
            <person name="Lin Y.F."/>
            <person name="Hsu J.L."/>
            <person name="Li C.Y."/>
            <person name="Wang Z.W."/>
            <person name="Zhao X."/>
            <person name="Zhong W.Y."/>
            <person name="Ma X.K."/>
            <person name="Ma L."/>
            <person name="Huang J."/>
            <person name="Chen G.Z."/>
            <person name="Huang M.Z."/>
            <person name="Huang L."/>
            <person name="Peng D.H."/>
            <person name="Luo Y.B."/>
            <person name="Zou S.Q."/>
            <person name="Chen S.P."/>
            <person name="Lan S."/>
            <person name="Tsai W.C."/>
            <person name="Van de Peer Y."/>
            <person name="Liu Z.J."/>
        </authorList>
    </citation>
    <scope>NUCLEOTIDE SEQUENCE [LARGE SCALE GENOMIC DNA]</scope>
    <source>
        <strain evidence="14">Lor287</strain>
    </source>
</reference>
<keyword evidence="5" id="KW-0479">Metal-binding</keyword>
<gene>
    <name evidence="14" type="ORF">KSP39_PZI021695</name>
</gene>
<evidence type="ECO:0000256" key="9">
    <source>
        <dbReference type="ARBA" id="ARBA00023211"/>
    </source>
</evidence>
<accession>A0AAP0AXH5</accession>
<evidence type="ECO:0000256" key="1">
    <source>
        <dbReference type="ARBA" id="ARBA00001936"/>
    </source>
</evidence>
<dbReference type="GO" id="GO:0004722">
    <property type="term" value="F:protein serine/threonine phosphatase activity"/>
    <property type="evidence" value="ECO:0007669"/>
    <property type="project" value="UniProtKB-EC"/>
</dbReference>
<keyword evidence="15" id="KW-1185">Reference proteome</keyword>
<dbReference type="CDD" id="cd00143">
    <property type="entry name" value="PP2Cc"/>
    <property type="match status" value="1"/>
</dbReference>
<keyword evidence="6 12" id="KW-0378">Hydrolase</keyword>
<keyword evidence="8 12" id="KW-0904">Protein phosphatase</keyword>
<comment type="cofactor">
    <cofactor evidence="2">
        <name>Mg(2+)</name>
        <dbReference type="ChEBI" id="CHEBI:18420"/>
    </cofactor>
</comment>
<sequence length="374" mass="42007">MLRSYLRCFGKSGADELLWDQDLKPHTAGDFSISVVQANSTLEDQGQVVSSPFATFIGVYDGHGGFDASRFISARLFPYFHRFCMEQKMVSADIIREAFVATEEEFLRLVQDSWPRTPKLASVGSCCLVGVIVGNVLYVANLGDSRAVLGRYLDLDEDEVAAERLTRDHNVAVEEVRKEVIELHADEPDVVVRARGVWRIKGIIQVSRSIGDVFLKKPEYCNDPLLQQFISPVSPLQQAVITAEPCIYTRKLTPHDLFLIFASDGFWEQLSDEDAVEMVFNNPREGIAKRLVKAALEAAAKKMEVSCNELKGIPKGMRRHLHDDMTVIVVYLDTHYLAPMVPSFESEKYISTNTPTDIFSLNRRGSDSRLCPEP</sequence>
<dbReference type="FunFam" id="3.60.40.10:FF:000020">
    <property type="entry name" value="Probable protein phosphatase 2C 42"/>
    <property type="match status" value="1"/>
</dbReference>
<dbReference type="PANTHER" id="PTHR47992">
    <property type="entry name" value="PROTEIN PHOSPHATASE"/>
    <property type="match status" value="1"/>
</dbReference>
<evidence type="ECO:0000256" key="12">
    <source>
        <dbReference type="RuleBase" id="RU003465"/>
    </source>
</evidence>
<comment type="cofactor">
    <cofactor evidence="1">
        <name>Mn(2+)</name>
        <dbReference type="ChEBI" id="CHEBI:29035"/>
    </cofactor>
</comment>
<dbReference type="PROSITE" id="PS51746">
    <property type="entry name" value="PPM_2"/>
    <property type="match status" value="1"/>
</dbReference>
<evidence type="ECO:0000259" key="13">
    <source>
        <dbReference type="PROSITE" id="PS51746"/>
    </source>
</evidence>
<keyword evidence="7" id="KW-0460">Magnesium</keyword>
<evidence type="ECO:0000256" key="8">
    <source>
        <dbReference type="ARBA" id="ARBA00022912"/>
    </source>
</evidence>
<evidence type="ECO:0000313" key="15">
    <source>
        <dbReference type="Proteomes" id="UP001418222"/>
    </source>
</evidence>
<dbReference type="SUPFAM" id="SSF81606">
    <property type="entry name" value="PP2C-like"/>
    <property type="match status" value="1"/>
</dbReference>
<dbReference type="Pfam" id="PF00481">
    <property type="entry name" value="PP2C"/>
    <property type="match status" value="1"/>
</dbReference>
<evidence type="ECO:0000256" key="11">
    <source>
        <dbReference type="ARBA" id="ARBA00048336"/>
    </source>
</evidence>
<dbReference type="Proteomes" id="UP001418222">
    <property type="component" value="Unassembled WGS sequence"/>
</dbReference>
<organism evidence="14 15">
    <name type="scientific">Platanthera zijinensis</name>
    <dbReference type="NCBI Taxonomy" id="2320716"/>
    <lineage>
        <taxon>Eukaryota</taxon>
        <taxon>Viridiplantae</taxon>
        <taxon>Streptophyta</taxon>
        <taxon>Embryophyta</taxon>
        <taxon>Tracheophyta</taxon>
        <taxon>Spermatophyta</taxon>
        <taxon>Magnoliopsida</taxon>
        <taxon>Liliopsida</taxon>
        <taxon>Asparagales</taxon>
        <taxon>Orchidaceae</taxon>
        <taxon>Orchidoideae</taxon>
        <taxon>Orchideae</taxon>
        <taxon>Orchidinae</taxon>
        <taxon>Platanthera</taxon>
    </lineage>
</organism>
<dbReference type="EC" id="3.1.3.16" evidence="4"/>
<evidence type="ECO:0000256" key="6">
    <source>
        <dbReference type="ARBA" id="ARBA00022801"/>
    </source>
</evidence>
<name>A0AAP0AXH5_9ASPA</name>
<evidence type="ECO:0000256" key="2">
    <source>
        <dbReference type="ARBA" id="ARBA00001946"/>
    </source>
</evidence>
<feature type="domain" description="PPM-type phosphatase" evidence="13">
    <location>
        <begin position="30"/>
        <end position="332"/>
    </location>
</feature>
<comment type="catalytic activity">
    <reaction evidence="11">
        <text>O-phospho-L-threonyl-[protein] + H2O = L-threonyl-[protein] + phosphate</text>
        <dbReference type="Rhea" id="RHEA:47004"/>
        <dbReference type="Rhea" id="RHEA-COMP:11060"/>
        <dbReference type="Rhea" id="RHEA-COMP:11605"/>
        <dbReference type="ChEBI" id="CHEBI:15377"/>
        <dbReference type="ChEBI" id="CHEBI:30013"/>
        <dbReference type="ChEBI" id="CHEBI:43474"/>
        <dbReference type="ChEBI" id="CHEBI:61977"/>
        <dbReference type="EC" id="3.1.3.16"/>
    </reaction>
</comment>
<dbReference type="InterPro" id="IPR015655">
    <property type="entry name" value="PP2C"/>
</dbReference>
<protein>
    <recommendedName>
        <fullName evidence="4">protein-serine/threonine phosphatase</fullName>
        <ecNumber evidence="4">3.1.3.16</ecNumber>
    </recommendedName>
</protein>
<evidence type="ECO:0000256" key="4">
    <source>
        <dbReference type="ARBA" id="ARBA00013081"/>
    </source>
</evidence>
<dbReference type="PROSITE" id="PS01032">
    <property type="entry name" value="PPM_1"/>
    <property type="match status" value="1"/>
</dbReference>
<evidence type="ECO:0000256" key="3">
    <source>
        <dbReference type="ARBA" id="ARBA00006702"/>
    </source>
</evidence>
<evidence type="ECO:0000256" key="7">
    <source>
        <dbReference type="ARBA" id="ARBA00022842"/>
    </source>
</evidence>
<comment type="similarity">
    <text evidence="3 12">Belongs to the PP2C family.</text>
</comment>